<keyword evidence="4 6" id="KW-0699">rRNA-binding</keyword>
<comment type="subunit">
    <text evidence="4">Part of the 50S ribosomal subunit.</text>
</comment>
<keyword evidence="2 4" id="KW-0689">Ribosomal protein</keyword>
<dbReference type="InterPro" id="IPR000702">
    <property type="entry name" value="Ribosomal_uL6-like"/>
</dbReference>
<dbReference type="EMBL" id="MGDZ01000004">
    <property type="protein sequence ID" value="OGL74222.1"/>
    <property type="molecule type" value="Genomic_DNA"/>
</dbReference>
<name>A0A1F7U7I3_9BACT</name>
<reference evidence="8 9" key="1">
    <citation type="journal article" date="2016" name="Nat. Commun.">
        <title>Thousands of microbial genomes shed light on interconnected biogeochemical processes in an aquifer system.</title>
        <authorList>
            <person name="Anantharaman K."/>
            <person name="Brown C.T."/>
            <person name="Hug L.A."/>
            <person name="Sharon I."/>
            <person name="Castelle C.J."/>
            <person name="Probst A.J."/>
            <person name="Thomas B.C."/>
            <person name="Singh A."/>
            <person name="Wilkins M.J."/>
            <person name="Karaoz U."/>
            <person name="Brodie E.L."/>
            <person name="Williams K.H."/>
            <person name="Hubbard S.S."/>
            <person name="Banfield J.F."/>
        </authorList>
    </citation>
    <scope>NUCLEOTIDE SEQUENCE [LARGE SCALE GENOMIC DNA]</scope>
</reference>
<dbReference type="Gene3D" id="3.90.930.12">
    <property type="entry name" value="Ribosomal protein L6, alpha-beta domain"/>
    <property type="match status" value="2"/>
</dbReference>
<dbReference type="InterPro" id="IPR019906">
    <property type="entry name" value="Ribosomal_uL6_bac-type"/>
</dbReference>
<evidence type="ECO:0000256" key="3">
    <source>
        <dbReference type="ARBA" id="ARBA00023274"/>
    </source>
</evidence>
<comment type="function">
    <text evidence="4 6">This protein binds to the 23S rRNA, and is important in its secondary structure. It is located near the subunit interface in the base of the L7/L12 stalk, and near the tRNA binding site of the peptidyltransferase center.</text>
</comment>
<accession>A0A1F7U7I3</accession>
<sequence>MSRIGKKPISVPPGVDVRLVDGAIEVKGPKGALRREIHLRVKILLQDGGKTVRVEVTDPNVKRDRALWGLFRMLIANMITGVVSGFEKKLEVIGIGYKVAMAGPKLTLELGYSHPIDFPLPQGIAATVEKNVITVSGIDKEMVGEVAASIRRLRKPEPYKGKGIRYAGETIRRKAGKAAKTGAAAGGK</sequence>
<comment type="caution">
    <text evidence="8">The sequence shown here is derived from an EMBL/GenBank/DDBJ whole genome shotgun (WGS) entry which is preliminary data.</text>
</comment>
<comment type="similarity">
    <text evidence="1 4 5">Belongs to the universal ribosomal protein uL6 family.</text>
</comment>
<dbReference type="PANTHER" id="PTHR11655">
    <property type="entry name" value="60S/50S RIBOSOMAL PROTEIN L6/L9"/>
    <property type="match status" value="1"/>
</dbReference>
<dbReference type="HAMAP" id="MF_01365_B">
    <property type="entry name" value="Ribosomal_uL6_B"/>
    <property type="match status" value="1"/>
</dbReference>
<proteinExistence type="inferred from homology"/>
<dbReference type="GO" id="GO:0019843">
    <property type="term" value="F:rRNA binding"/>
    <property type="evidence" value="ECO:0007669"/>
    <property type="project" value="UniProtKB-UniRule"/>
</dbReference>
<keyword evidence="4 6" id="KW-0694">RNA-binding</keyword>
<dbReference type="GO" id="GO:0022625">
    <property type="term" value="C:cytosolic large ribosomal subunit"/>
    <property type="evidence" value="ECO:0007669"/>
    <property type="project" value="UniProtKB-UniRule"/>
</dbReference>
<dbReference type="SUPFAM" id="SSF56053">
    <property type="entry name" value="Ribosomal protein L6"/>
    <property type="match status" value="2"/>
</dbReference>
<evidence type="ECO:0000313" key="8">
    <source>
        <dbReference type="EMBL" id="OGL74222.1"/>
    </source>
</evidence>
<dbReference type="STRING" id="1802391.A3D72_03520"/>
<evidence type="ECO:0000256" key="1">
    <source>
        <dbReference type="ARBA" id="ARBA00009356"/>
    </source>
</evidence>
<dbReference type="PROSITE" id="PS00525">
    <property type="entry name" value="RIBOSOMAL_L6_1"/>
    <property type="match status" value="1"/>
</dbReference>
<dbReference type="InterPro" id="IPR020040">
    <property type="entry name" value="Ribosomal_uL6_a/b-dom"/>
</dbReference>
<gene>
    <name evidence="4" type="primary">rplF</name>
    <name evidence="8" type="ORF">A3D72_03520</name>
</gene>
<dbReference type="InterPro" id="IPR002358">
    <property type="entry name" value="Ribosomal_uL6_CS"/>
</dbReference>
<feature type="domain" description="Large ribosomal subunit protein uL6 alpha-beta" evidence="7">
    <location>
        <begin position="93"/>
        <end position="166"/>
    </location>
</feature>
<evidence type="ECO:0000256" key="5">
    <source>
        <dbReference type="RuleBase" id="RU003869"/>
    </source>
</evidence>
<evidence type="ECO:0000313" key="9">
    <source>
        <dbReference type="Proteomes" id="UP000176303"/>
    </source>
</evidence>
<evidence type="ECO:0000259" key="7">
    <source>
        <dbReference type="Pfam" id="PF00347"/>
    </source>
</evidence>
<dbReference type="PRINTS" id="PR00059">
    <property type="entry name" value="RIBOSOMALL6"/>
</dbReference>
<dbReference type="Proteomes" id="UP000176303">
    <property type="component" value="Unassembled WGS sequence"/>
</dbReference>
<dbReference type="Pfam" id="PF00347">
    <property type="entry name" value="Ribosomal_L6"/>
    <property type="match status" value="2"/>
</dbReference>
<dbReference type="InterPro" id="IPR036789">
    <property type="entry name" value="Ribosomal_uL6-like_a/b-dom_sf"/>
</dbReference>
<dbReference type="AlphaFoldDB" id="A0A1F7U7I3"/>
<evidence type="ECO:0000256" key="2">
    <source>
        <dbReference type="ARBA" id="ARBA00022980"/>
    </source>
</evidence>
<dbReference type="NCBIfam" id="TIGR03654">
    <property type="entry name" value="L6_bact"/>
    <property type="match status" value="1"/>
</dbReference>
<keyword evidence="3 4" id="KW-0687">Ribonucleoprotein</keyword>
<evidence type="ECO:0000256" key="4">
    <source>
        <dbReference type="HAMAP-Rule" id="MF_01365"/>
    </source>
</evidence>
<evidence type="ECO:0000256" key="6">
    <source>
        <dbReference type="RuleBase" id="RU003870"/>
    </source>
</evidence>
<feature type="domain" description="Large ribosomal subunit protein uL6 alpha-beta" evidence="7">
    <location>
        <begin position="11"/>
        <end position="83"/>
    </location>
</feature>
<protein>
    <recommendedName>
        <fullName evidence="4">Large ribosomal subunit protein uL6</fullName>
    </recommendedName>
</protein>
<organism evidence="8 9">
    <name type="scientific">Candidatus Uhrbacteria bacterium RIFCSPHIGHO2_02_FULL_57_19</name>
    <dbReference type="NCBI Taxonomy" id="1802391"/>
    <lineage>
        <taxon>Bacteria</taxon>
        <taxon>Candidatus Uhriibacteriota</taxon>
    </lineage>
</organism>
<dbReference type="PIRSF" id="PIRSF002162">
    <property type="entry name" value="Ribosomal_L6"/>
    <property type="match status" value="1"/>
</dbReference>
<dbReference type="FunFam" id="3.90.930.12:FF:000001">
    <property type="entry name" value="50S ribosomal protein L6"/>
    <property type="match status" value="1"/>
</dbReference>
<dbReference type="GO" id="GO:0002181">
    <property type="term" value="P:cytoplasmic translation"/>
    <property type="evidence" value="ECO:0007669"/>
    <property type="project" value="TreeGrafter"/>
</dbReference>
<dbReference type="PANTHER" id="PTHR11655:SF14">
    <property type="entry name" value="LARGE RIBOSOMAL SUBUNIT PROTEIN UL6M"/>
    <property type="match status" value="1"/>
</dbReference>
<dbReference type="GO" id="GO:0003735">
    <property type="term" value="F:structural constituent of ribosome"/>
    <property type="evidence" value="ECO:0007669"/>
    <property type="project" value="UniProtKB-UniRule"/>
</dbReference>